<dbReference type="GO" id="GO:0016747">
    <property type="term" value="F:acyltransferase activity, transferring groups other than amino-acyl groups"/>
    <property type="evidence" value="ECO:0007669"/>
    <property type="project" value="InterPro"/>
</dbReference>
<dbReference type="InterPro" id="IPR020476">
    <property type="entry name" value="Nudix_hydrolase"/>
</dbReference>
<evidence type="ECO:0000256" key="5">
    <source>
        <dbReference type="RuleBase" id="RU003476"/>
    </source>
</evidence>
<dbReference type="Pfam" id="PF00293">
    <property type="entry name" value="NUDIX"/>
    <property type="match status" value="1"/>
</dbReference>
<evidence type="ECO:0000256" key="3">
    <source>
        <dbReference type="ARBA" id="ARBA00022801"/>
    </source>
</evidence>
<evidence type="ECO:0000256" key="2">
    <source>
        <dbReference type="ARBA" id="ARBA00022679"/>
    </source>
</evidence>
<evidence type="ECO:0000313" key="8">
    <source>
        <dbReference type="EMBL" id="RZT62354.1"/>
    </source>
</evidence>
<organism evidence="8 9">
    <name type="scientific">Microcella alkaliphila</name>
    <dbReference type="NCBI Taxonomy" id="279828"/>
    <lineage>
        <taxon>Bacteria</taxon>
        <taxon>Bacillati</taxon>
        <taxon>Actinomycetota</taxon>
        <taxon>Actinomycetes</taxon>
        <taxon>Micrococcales</taxon>
        <taxon>Microbacteriaceae</taxon>
        <taxon>Microcella</taxon>
    </lineage>
</organism>
<gene>
    <name evidence="8" type="ORF">EV140_0876</name>
</gene>
<dbReference type="InterPro" id="IPR000086">
    <property type="entry name" value="NUDIX_hydrolase_dom"/>
</dbReference>
<dbReference type="EMBL" id="SGXT01000013">
    <property type="protein sequence ID" value="RZT62354.1"/>
    <property type="molecule type" value="Genomic_DNA"/>
</dbReference>
<sequence>MPKVVAYVVHHDKLLVFTHDDVPTEFAGAQVPAGTIEPGEDPADAVVREVREETGLETRVVGDLGVEQYDVWPSKAELHERHFFLLEPASEVVPEQWTAGEEHPGDGGPRRSWTCWWIPLEQAHVLCAGFGAKLGALDCGGDRQIEVRQCAAAELPLLIEREVPGADIASRQFARQQDGAGVLLVAWLGSEPVGSGEVVFTAPPELRNLHVDPAHRGLGIGTALLDAAEHVSIDWGALSVGVGLDNPNARRLYLRRGFIPMGRHETTTYRYKDADGVEREATETDEILIKHLA</sequence>
<evidence type="ECO:0000256" key="1">
    <source>
        <dbReference type="ARBA" id="ARBA00005582"/>
    </source>
</evidence>
<keyword evidence="3 5" id="KW-0378">Hydrolase</keyword>
<dbReference type="AlphaFoldDB" id="A0A4Q7TNE3"/>
<dbReference type="Gene3D" id="3.40.630.30">
    <property type="match status" value="1"/>
</dbReference>
<dbReference type="InterPro" id="IPR050832">
    <property type="entry name" value="Bact_Acetyltransf"/>
</dbReference>
<dbReference type="SUPFAM" id="SSF55811">
    <property type="entry name" value="Nudix"/>
    <property type="match status" value="1"/>
</dbReference>
<proteinExistence type="inferred from homology"/>
<dbReference type="PANTHER" id="PTHR43877">
    <property type="entry name" value="AMINOALKYLPHOSPHONATE N-ACETYLTRANSFERASE-RELATED-RELATED"/>
    <property type="match status" value="1"/>
</dbReference>
<evidence type="ECO:0000313" key="9">
    <source>
        <dbReference type="Proteomes" id="UP000292408"/>
    </source>
</evidence>
<evidence type="ECO:0000256" key="4">
    <source>
        <dbReference type="ARBA" id="ARBA00023315"/>
    </source>
</evidence>
<dbReference type="CDD" id="cd04663">
    <property type="entry name" value="NUDIX_Hydrolase"/>
    <property type="match status" value="1"/>
</dbReference>
<dbReference type="Proteomes" id="UP000292408">
    <property type="component" value="Unassembled WGS sequence"/>
</dbReference>
<name>A0A4Q7TNE3_9MICO</name>
<dbReference type="PROSITE" id="PS00893">
    <property type="entry name" value="NUDIX_BOX"/>
    <property type="match status" value="1"/>
</dbReference>
<dbReference type="PROSITE" id="PS51462">
    <property type="entry name" value="NUDIX"/>
    <property type="match status" value="1"/>
</dbReference>
<dbReference type="PRINTS" id="PR00502">
    <property type="entry name" value="NUDIXFAMILY"/>
</dbReference>
<reference evidence="8 9" key="1">
    <citation type="journal article" date="2015" name="Stand. Genomic Sci.">
        <title>Genomic Encyclopedia of Bacterial and Archaeal Type Strains, Phase III: the genomes of soil and plant-associated and newly described type strains.</title>
        <authorList>
            <person name="Whitman W.B."/>
            <person name="Woyke T."/>
            <person name="Klenk H.P."/>
            <person name="Zhou Y."/>
            <person name="Lilburn T.G."/>
            <person name="Beck B.J."/>
            <person name="De Vos P."/>
            <person name="Vandamme P."/>
            <person name="Eisen J.A."/>
            <person name="Garrity G."/>
            <person name="Hugenholtz P."/>
            <person name="Kyrpides N.C."/>
        </authorList>
    </citation>
    <scope>NUCLEOTIDE SEQUENCE [LARGE SCALE GENOMIC DNA]</scope>
    <source>
        <strain evidence="8 9">AC4r</strain>
    </source>
</reference>
<keyword evidence="2 8" id="KW-0808">Transferase</keyword>
<feature type="domain" description="N-acetyltransferase" evidence="6">
    <location>
        <begin position="145"/>
        <end position="275"/>
    </location>
</feature>
<keyword evidence="4" id="KW-0012">Acyltransferase</keyword>
<dbReference type="InterPro" id="IPR000182">
    <property type="entry name" value="GNAT_dom"/>
</dbReference>
<dbReference type="Gene3D" id="3.90.79.10">
    <property type="entry name" value="Nucleoside Triphosphate Pyrophosphohydrolase"/>
    <property type="match status" value="1"/>
</dbReference>
<keyword evidence="9" id="KW-1185">Reference proteome</keyword>
<dbReference type="Pfam" id="PF00583">
    <property type="entry name" value="Acetyltransf_1"/>
    <property type="match status" value="1"/>
</dbReference>
<dbReference type="InterPro" id="IPR020084">
    <property type="entry name" value="NUDIX_hydrolase_CS"/>
</dbReference>
<comment type="caution">
    <text evidence="8">The sequence shown here is derived from an EMBL/GenBank/DDBJ whole genome shotgun (WGS) entry which is preliminary data.</text>
</comment>
<evidence type="ECO:0000259" key="7">
    <source>
        <dbReference type="PROSITE" id="PS51462"/>
    </source>
</evidence>
<comment type="similarity">
    <text evidence="1 5">Belongs to the Nudix hydrolase family.</text>
</comment>
<dbReference type="SUPFAM" id="SSF55729">
    <property type="entry name" value="Acyl-CoA N-acyltransferases (Nat)"/>
    <property type="match status" value="1"/>
</dbReference>
<dbReference type="InterPro" id="IPR016181">
    <property type="entry name" value="Acyl_CoA_acyltransferase"/>
</dbReference>
<dbReference type="PROSITE" id="PS51186">
    <property type="entry name" value="GNAT"/>
    <property type="match status" value="1"/>
</dbReference>
<dbReference type="GO" id="GO:0016787">
    <property type="term" value="F:hydrolase activity"/>
    <property type="evidence" value="ECO:0007669"/>
    <property type="project" value="UniProtKB-KW"/>
</dbReference>
<protein>
    <submittedName>
        <fullName evidence="8">Acetyltransferase (GNAT) family protein</fullName>
    </submittedName>
</protein>
<dbReference type="InterPro" id="IPR015797">
    <property type="entry name" value="NUDIX_hydrolase-like_dom_sf"/>
</dbReference>
<feature type="domain" description="Nudix hydrolase" evidence="7">
    <location>
        <begin position="1"/>
        <end position="140"/>
    </location>
</feature>
<evidence type="ECO:0000259" key="6">
    <source>
        <dbReference type="PROSITE" id="PS51186"/>
    </source>
</evidence>
<accession>A0A4Q7TNE3</accession>
<dbReference type="CDD" id="cd04301">
    <property type="entry name" value="NAT_SF"/>
    <property type="match status" value="1"/>
</dbReference>